<evidence type="ECO:0000313" key="2">
    <source>
        <dbReference type="Proteomes" id="UP000039046"/>
    </source>
</evidence>
<dbReference type="Proteomes" id="UP000039046">
    <property type="component" value="Unassembled WGS sequence"/>
</dbReference>
<accession>A0A0A1SYC9</accession>
<evidence type="ECO:0000313" key="1">
    <source>
        <dbReference type="EMBL" id="CEJ89746.1"/>
    </source>
</evidence>
<sequence length="147" mass="16494">MAQAVGHMCVVHNLRSLYDRIKPAPTYMILQAVDETPCHHFAEDLEARAKNGPANLDLAKTEPWWIGHLPLTRAYEEAGTVLYKTVFPAMVSYCEDSARYGGYDTYGGQVDLFMCTSKELIGKVPDDKVFSLPSEIHWGQEDENNSP</sequence>
<protein>
    <submittedName>
        <fullName evidence="1">Uncharacterized protein</fullName>
    </submittedName>
</protein>
<proteinExistence type="predicted"/>
<dbReference type="HOGENOM" id="CLU_1769390_0_0_1"/>
<name>A0A0A1SYC9_9HYPO</name>
<dbReference type="EMBL" id="CDHN01000003">
    <property type="protein sequence ID" value="CEJ89746.1"/>
    <property type="molecule type" value="Genomic_DNA"/>
</dbReference>
<dbReference type="AlphaFoldDB" id="A0A0A1SYC9"/>
<gene>
    <name evidence="1" type="ORF">VHEMI05571</name>
</gene>
<organism evidence="1 2">
    <name type="scientific">[Torrubiella] hemipterigena</name>
    <dbReference type="NCBI Taxonomy" id="1531966"/>
    <lineage>
        <taxon>Eukaryota</taxon>
        <taxon>Fungi</taxon>
        <taxon>Dikarya</taxon>
        <taxon>Ascomycota</taxon>
        <taxon>Pezizomycotina</taxon>
        <taxon>Sordariomycetes</taxon>
        <taxon>Hypocreomycetidae</taxon>
        <taxon>Hypocreales</taxon>
        <taxon>Clavicipitaceae</taxon>
        <taxon>Clavicipitaceae incertae sedis</taxon>
        <taxon>'Torrubiella' clade</taxon>
    </lineage>
</organism>
<keyword evidence="2" id="KW-1185">Reference proteome</keyword>
<reference evidence="1 2" key="1">
    <citation type="journal article" date="2015" name="Genome Announc.">
        <title>Draft Genome Sequence and Gene Annotation of the Entomopathogenic Fungus Verticillium hemipterigenum.</title>
        <authorList>
            <person name="Horn F."/>
            <person name="Habel A."/>
            <person name="Scharf D.H."/>
            <person name="Dworschak J."/>
            <person name="Brakhage A.A."/>
            <person name="Guthke R."/>
            <person name="Hertweck C."/>
            <person name="Linde J."/>
        </authorList>
    </citation>
    <scope>NUCLEOTIDE SEQUENCE [LARGE SCALE GENOMIC DNA]</scope>
</reference>